<accession>A0ABY6WWW5</accession>
<keyword evidence="5" id="KW-1185">Reference proteome</keyword>
<dbReference type="PANTHER" id="PTHR43384">
    <property type="entry name" value="SEPTUM SITE-DETERMINING PROTEIN MIND HOMOLOG, CHLOROPLASTIC-RELATED"/>
    <property type="match status" value="1"/>
</dbReference>
<comment type="caution">
    <text evidence="4">The sequence shown here is derived from an EMBL/GenBank/DDBJ whole genome shotgun (WGS) entry which is preliminary data.</text>
</comment>
<evidence type="ECO:0000256" key="1">
    <source>
        <dbReference type="ARBA" id="ARBA00022741"/>
    </source>
</evidence>
<dbReference type="Gene3D" id="3.40.50.300">
    <property type="entry name" value="P-loop containing nucleotide triphosphate hydrolases"/>
    <property type="match status" value="1"/>
</dbReference>
<protein>
    <submittedName>
        <fullName evidence="4">Septum formation inhibitor-activating ATPase</fullName>
    </submittedName>
</protein>
<dbReference type="InterPro" id="IPR027417">
    <property type="entry name" value="P-loop_NTPase"/>
</dbReference>
<feature type="domain" description="AAA" evidence="3">
    <location>
        <begin position="130"/>
        <end position="281"/>
    </location>
</feature>
<keyword evidence="1" id="KW-0547">Nucleotide-binding</keyword>
<dbReference type="RefSeq" id="WP_023297705.1">
    <property type="nucleotide sequence ID" value="NZ_FWNZ01000001.1"/>
</dbReference>
<dbReference type="EMBL" id="UJYZ02000001">
    <property type="protein sequence ID" value="VVJ32391.1"/>
    <property type="molecule type" value="Genomic_DNA"/>
</dbReference>
<dbReference type="InterPro" id="IPR025669">
    <property type="entry name" value="AAA_dom"/>
</dbReference>
<dbReference type="InterPro" id="IPR050625">
    <property type="entry name" value="ParA/MinD_ATPase"/>
</dbReference>
<evidence type="ECO:0000256" key="2">
    <source>
        <dbReference type="ARBA" id="ARBA00022840"/>
    </source>
</evidence>
<sequence length="457" mass="52004">MNEIYYDDALACFVSIVNDVFGKDVLERNVFLRDAQGKLTFVYQNEVLQFNKIKRFIKESSSKLSPYLDRDYIIATPDDLFDDSLTQKEKWRKIKVSYSGLSFNINLIERRIVGSDWLSSVNNINSKPAKIVFSSIKGGVGRTTAICIIAAHFSREGKRVLTIDMDLEAPGLGSMLIKPDVMPKFGLLDYFVESSLDNVDDKFMIDLVGSSWVSDGKGRVDVIPALGSVSLQHPENVLGKISRAYLSESDVMNQSLLMTNVQKLMDYYSQINRYDIILIDARSGLHETTASLLVGLGANIFFFGVNQPQTILGFELLFSHLKVYNSANEEWANKLRFIHAKASAEQDLAFPDFIEANIKKYFYNFPKIETSIDLDSLKDTFELDWSNESEDVIHLTEELEENEHIITINYDARYHDFDPIENPAILTSDFYQEAFSSLIKEVDGILNEYTLTEVDFD</sequence>
<proteinExistence type="predicted"/>
<dbReference type="PANTHER" id="PTHR43384:SF6">
    <property type="entry name" value="SEPTUM SITE-DETERMINING PROTEIN MIND HOMOLOG, CHLOROPLASTIC"/>
    <property type="match status" value="1"/>
</dbReference>
<name>A0ABY6WWW5_9ENTR</name>
<gene>
    <name evidence="4" type="ORF">SAMEA3538468_00115</name>
</gene>
<reference evidence="4 5" key="1">
    <citation type="submission" date="2019-09" db="EMBL/GenBank/DDBJ databases">
        <authorList>
            <consortium name="Pathogen Informatics"/>
        </authorList>
    </citation>
    <scope>NUCLEOTIDE SEQUENCE [LARGE SCALE GENOMIC DNA]</scope>
    <source>
        <strain evidence="4 5">EuSCAPE_IL010</strain>
    </source>
</reference>
<dbReference type="Pfam" id="PF13614">
    <property type="entry name" value="AAA_31"/>
    <property type="match status" value="1"/>
</dbReference>
<evidence type="ECO:0000313" key="4">
    <source>
        <dbReference type="EMBL" id="VVJ32391.1"/>
    </source>
</evidence>
<evidence type="ECO:0000313" key="5">
    <source>
        <dbReference type="Proteomes" id="UP000259400"/>
    </source>
</evidence>
<keyword evidence="2" id="KW-0067">ATP-binding</keyword>
<dbReference type="NCBIfam" id="NF047398">
    <property type="entry name" value="AAA_KGGVGR"/>
    <property type="match status" value="1"/>
</dbReference>
<evidence type="ECO:0000259" key="3">
    <source>
        <dbReference type="Pfam" id="PF13614"/>
    </source>
</evidence>
<dbReference type="Proteomes" id="UP000259400">
    <property type="component" value="Unassembled WGS sequence"/>
</dbReference>
<dbReference type="SUPFAM" id="SSF52540">
    <property type="entry name" value="P-loop containing nucleoside triphosphate hydrolases"/>
    <property type="match status" value="1"/>
</dbReference>
<organism evidence="4 5">
    <name type="scientific">Klebsiella quasivariicola</name>
    <dbReference type="NCBI Taxonomy" id="2026240"/>
    <lineage>
        <taxon>Bacteria</taxon>
        <taxon>Pseudomonadati</taxon>
        <taxon>Pseudomonadota</taxon>
        <taxon>Gammaproteobacteria</taxon>
        <taxon>Enterobacterales</taxon>
        <taxon>Enterobacteriaceae</taxon>
        <taxon>Klebsiella/Raoultella group</taxon>
        <taxon>Klebsiella</taxon>
        <taxon>Klebsiella pneumoniae complex</taxon>
    </lineage>
</organism>